<dbReference type="CDD" id="cd01647">
    <property type="entry name" value="RT_LTR"/>
    <property type="match status" value="1"/>
</dbReference>
<evidence type="ECO:0000256" key="1">
    <source>
        <dbReference type="SAM" id="MobiDB-lite"/>
    </source>
</evidence>
<feature type="compositionally biased region" description="Polar residues" evidence="1">
    <location>
        <begin position="530"/>
        <end position="546"/>
    </location>
</feature>
<accession>A5C0Q7</accession>
<feature type="domain" description="Reverse transcriptase" evidence="2">
    <location>
        <begin position="202"/>
        <end position="259"/>
    </location>
</feature>
<feature type="region of interest" description="Disordered" evidence="1">
    <location>
        <begin position="388"/>
        <end position="407"/>
    </location>
</feature>
<dbReference type="Gene3D" id="3.10.10.10">
    <property type="entry name" value="HIV Type 1 Reverse Transcriptase, subunit A, domain 1"/>
    <property type="match status" value="1"/>
</dbReference>
<dbReference type="PANTHER" id="PTHR24559">
    <property type="entry name" value="TRANSPOSON TY3-I GAG-POL POLYPROTEIN"/>
    <property type="match status" value="1"/>
</dbReference>
<name>A5C0Q7_VITVI</name>
<dbReference type="InterPro" id="IPR000477">
    <property type="entry name" value="RT_dom"/>
</dbReference>
<dbReference type="Pfam" id="PF00078">
    <property type="entry name" value="RVT_1"/>
    <property type="match status" value="1"/>
</dbReference>
<evidence type="ECO:0000313" key="3">
    <source>
        <dbReference type="EMBL" id="CAN77462.1"/>
    </source>
</evidence>
<organism evidence="3">
    <name type="scientific">Vitis vinifera</name>
    <name type="common">Grape</name>
    <dbReference type="NCBI Taxonomy" id="29760"/>
    <lineage>
        <taxon>Eukaryota</taxon>
        <taxon>Viridiplantae</taxon>
        <taxon>Streptophyta</taxon>
        <taxon>Embryophyta</taxon>
        <taxon>Tracheophyta</taxon>
        <taxon>Spermatophyta</taxon>
        <taxon>Magnoliopsida</taxon>
        <taxon>eudicotyledons</taxon>
        <taxon>Gunneridae</taxon>
        <taxon>Pentapetalae</taxon>
        <taxon>rosids</taxon>
        <taxon>Vitales</taxon>
        <taxon>Vitaceae</taxon>
        <taxon>Viteae</taxon>
        <taxon>Vitis</taxon>
    </lineage>
</organism>
<dbReference type="Gene3D" id="3.30.70.270">
    <property type="match status" value="2"/>
</dbReference>
<evidence type="ECO:0000259" key="2">
    <source>
        <dbReference type="Pfam" id="PF00078"/>
    </source>
</evidence>
<dbReference type="SUPFAM" id="SSF56672">
    <property type="entry name" value="DNA/RNA polymerases"/>
    <property type="match status" value="1"/>
</dbReference>
<dbReference type="PANTHER" id="PTHR24559:SF436">
    <property type="entry name" value="RNA-DIRECTED DNA POLYMERASE HOMOLOG"/>
    <property type="match status" value="1"/>
</dbReference>
<feature type="region of interest" description="Disordered" evidence="1">
    <location>
        <begin position="504"/>
        <end position="560"/>
    </location>
</feature>
<feature type="compositionally biased region" description="Polar residues" evidence="1">
    <location>
        <begin position="388"/>
        <end position="402"/>
    </location>
</feature>
<dbReference type="AlphaFoldDB" id="A5C0Q7"/>
<proteinExistence type="predicted"/>
<protein>
    <recommendedName>
        <fullName evidence="2">Reverse transcriptase domain-containing protein</fullName>
    </recommendedName>
</protein>
<sequence>MAILEEEKPCMVPTVTEGSSKTPMLSAMQVKRGLKRKEVTYLATLKEERDDGSGEPMHKEIEKVLNEFKDMMSLELPKRLPPRRDENHKIELELGAKPPAMGPYRMAPSELEELRRQLNELLDTRFIQPSKAPYDMPVLFQKKHDGSLQMCIDYQALNKVKVKNKYPILLIADLFDQLGRARYFTKLDLRLGYYQIFHPYLDKFVVVYLDDVVIYSNTLKEHIEHSRKVFKIPRQNELYVKKEKCSFAKEELSFLGHYIKDSKLMMDGSKVKAIQEWDPPTKKKLSPKQARWQDFLAEFDYTLEYKLGSVNHVANSLSRKTKLTSMTSQPQGDIMDLLREGLQHVQLAKSLIALAHEWKTKRFWVARVKAKDEANEATMESLKPISDAQSLTKPVERTSSAPIQPYDSTPHLPSMVDLFLQGCSEVLKNGGPCVESPPTFRTGLGKSVTVKQFSIAKALSTLGGIDFGAGSQDHDRDEHITRQSVMDGLDGERDSSFGDIRRFEQYKREDSKPVPSSLGTSTSRRTESTNEVVPNLKQSEIYNLTPNSPPVRFHTADADH</sequence>
<gene>
    <name evidence="3" type="ORF">VITISV_022320</name>
</gene>
<dbReference type="InterPro" id="IPR043128">
    <property type="entry name" value="Rev_trsase/Diguanyl_cyclase"/>
</dbReference>
<dbReference type="FunFam" id="3.30.70.270:FF:000003">
    <property type="entry name" value="Transposon Ty3-G Gag-Pol polyprotein"/>
    <property type="match status" value="1"/>
</dbReference>
<dbReference type="InterPro" id="IPR053134">
    <property type="entry name" value="RNA-dir_DNA_polymerase"/>
</dbReference>
<dbReference type="EMBL" id="AM478068">
    <property type="protein sequence ID" value="CAN77462.1"/>
    <property type="molecule type" value="Genomic_DNA"/>
</dbReference>
<reference evidence="3" key="1">
    <citation type="journal article" date="2007" name="PLoS ONE">
        <title>The first genome sequence of an elite grapevine cultivar (Pinot noir Vitis vinifera L.): coping with a highly heterozygous genome.</title>
        <authorList>
            <person name="Velasco R."/>
            <person name="Zharkikh A."/>
            <person name="Troggio M."/>
            <person name="Cartwright D.A."/>
            <person name="Cestaro A."/>
            <person name="Pruss D."/>
            <person name="Pindo M."/>
            <person name="FitzGerald L.M."/>
            <person name="Vezzulli S."/>
            <person name="Reid J."/>
            <person name="Malacarne G."/>
            <person name="Iliev D."/>
            <person name="Coppola G."/>
            <person name="Wardell B."/>
            <person name="Micheletti D."/>
            <person name="Macalma T."/>
            <person name="Facci M."/>
            <person name="Mitchell J.T."/>
            <person name="Perazzolli M."/>
            <person name="Eldredge G."/>
            <person name="Gatto P."/>
            <person name="Oyzerski R."/>
            <person name="Moretto M."/>
            <person name="Gutin N."/>
            <person name="Stefanini M."/>
            <person name="Chen Y."/>
            <person name="Segala C."/>
            <person name="Davenport C."/>
            <person name="Dematte L."/>
            <person name="Mraz A."/>
            <person name="Battilana J."/>
            <person name="Stormo K."/>
            <person name="Costa F."/>
            <person name="Tao Q."/>
            <person name="Si-Ammour A."/>
            <person name="Harkins T."/>
            <person name="Lackey A."/>
            <person name="Perbost C."/>
            <person name="Taillon B."/>
            <person name="Stella A."/>
            <person name="Solovyev V."/>
            <person name="Fawcett J.A."/>
            <person name="Sterck L."/>
            <person name="Vandepoele K."/>
            <person name="Grando S.M."/>
            <person name="Toppo S."/>
            <person name="Moser C."/>
            <person name="Lanchbury J."/>
            <person name="Bogden R."/>
            <person name="Skolnick M."/>
            <person name="Sgaramella V."/>
            <person name="Bhatnagar S.K."/>
            <person name="Fontana P."/>
            <person name="Gutin A."/>
            <person name="Van de Peer Y."/>
            <person name="Salamini F."/>
            <person name="Viola R."/>
        </authorList>
    </citation>
    <scope>NUCLEOTIDE SEQUENCE</scope>
</reference>
<dbReference type="InterPro" id="IPR043502">
    <property type="entry name" value="DNA/RNA_pol_sf"/>
</dbReference>